<accession>A0ABV2BWR2</accession>
<sequence length="329" mass="37180">MTLKEKHKSFLIGTVAAAAFIFLTCTLLVVLSLVKFMTVGILIFAPIAAGAITVFFATEEQAKSRKYLIWAPWGGLIFWSFFALLFKYETIICVIILSPLYAFLSSAGGLFCGWLRRNFCNRTFSSTSTCVVLFPYLVLPLEGNLGTLTELIEAESSIRIEAPIEQVWSGIQEVPNISDKELIWTFSHSIGIPQPVSACLSRLEVGGLRDIKWQRGIHFEEYVTKIKENELLEYEVKVDPGSMAIKELDTHIVIGDQYFDVTHGAYTLQKVEGATLLTLKTGYRISTKINFYGKFWASYVFDDFHSSVLNVIKNRVEHNQSQRCRDKVK</sequence>
<feature type="transmembrane region" description="Helical" evidence="1">
    <location>
        <begin position="68"/>
        <end position="88"/>
    </location>
</feature>
<keyword evidence="1" id="KW-0472">Membrane</keyword>
<protein>
    <recommendedName>
        <fullName evidence="4">SRPBCC family protein</fullName>
    </recommendedName>
</protein>
<name>A0ABV2BWR2_9GAMM</name>
<gene>
    <name evidence="2" type="ORF">ABVT43_14695</name>
</gene>
<keyword evidence="3" id="KW-1185">Reference proteome</keyword>
<keyword evidence="1" id="KW-1133">Transmembrane helix</keyword>
<dbReference type="InterPro" id="IPR023393">
    <property type="entry name" value="START-like_dom_sf"/>
</dbReference>
<dbReference type="EMBL" id="JBEVCJ010000021">
    <property type="protein sequence ID" value="MET1256386.1"/>
    <property type="molecule type" value="Genomic_DNA"/>
</dbReference>
<reference evidence="2 3" key="1">
    <citation type="submission" date="2024-06" db="EMBL/GenBank/DDBJ databases">
        <authorList>
            <person name="Li F."/>
        </authorList>
    </citation>
    <scope>NUCLEOTIDE SEQUENCE [LARGE SCALE GENOMIC DNA]</scope>
    <source>
        <strain evidence="2 3">GXAS 311</strain>
    </source>
</reference>
<evidence type="ECO:0000256" key="1">
    <source>
        <dbReference type="SAM" id="Phobius"/>
    </source>
</evidence>
<feature type="transmembrane region" description="Helical" evidence="1">
    <location>
        <begin position="36"/>
        <end position="56"/>
    </location>
</feature>
<feature type="transmembrane region" description="Helical" evidence="1">
    <location>
        <begin position="94"/>
        <end position="115"/>
    </location>
</feature>
<comment type="caution">
    <text evidence="2">The sequence shown here is derived from an EMBL/GenBank/DDBJ whole genome shotgun (WGS) entry which is preliminary data.</text>
</comment>
<dbReference type="Proteomes" id="UP001548189">
    <property type="component" value="Unassembled WGS sequence"/>
</dbReference>
<dbReference type="SUPFAM" id="SSF55961">
    <property type="entry name" value="Bet v1-like"/>
    <property type="match status" value="1"/>
</dbReference>
<proteinExistence type="predicted"/>
<feature type="transmembrane region" description="Helical" evidence="1">
    <location>
        <begin position="9"/>
        <end position="30"/>
    </location>
</feature>
<evidence type="ECO:0000313" key="2">
    <source>
        <dbReference type="EMBL" id="MET1256386.1"/>
    </source>
</evidence>
<keyword evidence="1" id="KW-0812">Transmembrane</keyword>
<evidence type="ECO:0000313" key="3">
    <source>
        <dbReference type="Proteomes" id="UP001548189"/>
    </source>
</evidence>
<dbReference type="Gene3D" id="3.30.530.20">
    <property type="match status" value="1"/>
</dbReference>
<dbReference type="RefSeq" id="WP_353896972.1">
    <property type="nucleotide sequence ID" value="NZ_JBEVCJ010000021.1"/>
</dbReference>
<organism evidence="2 3">
    <name type="scientific">Aliikangiella maris</name>
    <dbReference type="NCBI Taxonomy" id="3162458"/>
    <lineage>
        <taxon>Bacteria</taxon>
        <taxon>Pseudomonadati</taxon>
        <taxon>Pseudomonadota</taxon>
        <taxon>Gammaproteobacteria</taxon>
        <taxon>Oceanospirillales</taxon>
        <taxon>Pleioneaceae</taxon>
        <taxon>Aliikangiella</taxon>
    </lineage>
</organism>
<evidence type="ECO:0008006" key="4">
    <source>
        <dbReference type="Google" id="ProtNLM"/>
    </source>
</evidence>